<organism evidence="1 2">
    <name type="scientific">Mucilaginibacter myungsuensis</name>
    <dbReference type="NCBI Taxonomy" id="649104"/>
    <lineage>
        <taxon>Bacteria</taxon>
        <taxon>Pseudomonadati</taxon>
        <taxon>Bacteroidota</taxon>
        <taxon>Sphingobacteriia</taxon>
        <taxon>Sphingobacteriales</taxon>
        <taxon>Sphingobacteriaceae</taxon>
        <taxon>Mucilaginibacter</taxon>
    </lineage>
</organism>
<keyword evidence="2" id="KW-1185">Reference proteome</keyword>
<dbReference type="EMBL" id="JADFFL010000003">
    <property type="protein sequence ID" value="MBE9661905.1"/>
    <property type="molecule type" value="Genomic_DNA"/>
</dbReference>
<evidence type="ECO:0000313" key="2">
    <source>
        <dbReference type="Proteomes" id="UP000622475"/>
    </source>
</evidence>
<protein>
    <submittedName>
        <fullName evidence="1">Uncharacterized protein</fullName>
    </submittedName>
</protein>
<proteinExistence type="predicted"/>
<reference evidence="1" key="1">
    <citation type="submission" date="2020-10" db="EMBL/GenBank/DDBJ databases">
        <title>Mucilaginibacter mali sp. nov., isolated from rhizosphere soil of apple orchard.</title>
        <authorList>
            <person name="Lee J.-S."/>
            <person name="Kim H.S."/>
            <person name="Kim J.-S."/>
        </authorList>
    </citation>
    <scope>NUCLEOTIDE SEQUENCE</scope>
    <source>
        <strain evidence="1">KCTC 22746</strain>
    </source>
</reference>
<dbReference type="AlphaFoldDB" id="A0A929L0I7"/>
<sequence length="90" mass="10398">MARYETSQLEKLKAELLNHCGIREIMPSDCKRLSADIYAKTHLQVSETTIKRVYGFACTEFMPSTFTITAMARYCGYHGWNNFIEHNSRA</sequence>
<name>A0A929L0I7_9SPHI</name>
<dbReference type="RefSeq" id="WP_194111111.1">
    <property type="nucleotide sequence ID" value="NZ_JADFFL010000003.1"/>
</dbReference>
<comment type="caution">
    <text evidence="1">The sequence shown here is derived from an EMBL/GenBank/DDBJ whole genome shotgun (WGS) entry which is preliminary data.</text>
</comment>
<accession>A0A929L0I7</accession>
<gene>
    <name evidence="1" type="ORF">IRJ16_08405</name>
</gene>
<dbReference type="Proteomes" id="UP000622475">
    <property type="component" value="Unassembled WGS sequence"/>
</dbReference>
<evidence type="ECO:0000313" key="1">
    <source>
        <dbReference type="EMBL" id="MBE9661905.1"/>
    </source>
</evidence>